<sequence>MKMHLLAVFLALPLLSGCYGDMGGTRLSLSDAVQACTEAGGKVDPSGIYVGVARGFLPQADSIITSVRCDITGVNK</sequence>
<gene>
    <name evidence="1" type="ORF">P13BB106kb_p024</name>
</gene>
<proteinExistence type="predicted"/>
<keyword evidence="2" id="KW-1185">Reference proteome</keyword>
<evidence type="ECO:0000313" key="2">
    <source>
        <dbReference type="Proteomes" id="UP000240663"/>
    </source>
</evidence>
<evidence type="ECO:0008006" key="3">
    <source>
        <dbReference type="Google" id="ProtNLM"/>
    </source>
</evidence>
<dbReference type="PROSITE" id="PS51257">
    <property type="entry name" value="PROKAR_LIPOPROTEIN"/>
    <property type="match status" value="1"/>
</dbReference>
<dbReference type="Proteomes" id="UP000240663">
    <property type="component" value="Segment"/>
</dbReference>
<name>A0A2D2W6U0_9CAUD</name>
<reference evidence="1 2" key="1">
    <citation type="submission" date="2017-09" db="EMBL/GenBank/DDBJ databases">
        <title>Complete genome sequence of bacteriophage (DU_PP_V) infecting Pectobacterium spp.</title>
        <authorList>
            <person name="Park T.-H."/>
        </authorList>
    </citation>
    <scope>NUCLEOTIDE SEQUENCE [LARGE SCALE GENOMIC DNA]</scope>
</reference>
<protein>
    <recommendedName>
        <fullName evidence="3">Lipoprotein</fullName>
    </recommendedName>
</protein>
<evidence type="ECO:0000313" key="1">
    <source>
        <dbReference type="EMBL" id="ATS94008.1"/>
    </source>
</evidence>
<dbReference type="EMBL" id="MF979564">
    <property type="protein sequence ID" value="ATS94008.1"/>
    <property type="molecule type" value="Genomic_DNA"/>
</dbReference>
<accession>A0A2D2W6U0</accession>
<organism evidence="1 2">
    <name type="scientific">Pectobacterium phage DU_PP_V</name>
    <dbReference type="NCBI Taxonomy" id="2041492"/>
    <lineage>
        <taxon>Viruses</taxon>
        <taxon>Duplodnaviria</taxon>
        <taxon>Heunggongvirae</taxon>
        <taxon>Uroviricota</taxon>
        <taxon>Caudoviricetes</taxon>
        <taxon>Demerecviridae</taxon>
        <taxon>Mccorquodalevirinae</taxon>
        <taxon>Hongcheonvirus</taxon>
        <taxon>Hongcheonvirus DUPPV</taxon>
    </lineage>
</organism>